<dbReference type="Proteomes" id="UP001652640">
    <property type="component" value="Chromosome 19"/>
</dbReference>
<keyword evidence="1" id="KW-1185">Reference proteome</keyword>
<proteinExistence type="predicted"/>
<dbReference type="RefSeq" id="XP_070306199.1">
    <property type="nucleotide sequence ID" value="XM_070450098.1"/>
</dbReference>
<name>A0ABM4GS99_ODOVR</name>
<organism evidence="1 2">
    <name type="scientific">Odocoileus virginianus</name>
    <name type="common">White-tailed deer</name>
    <dbReference type="NCBI Taxonomy" id="9874"/>
    <lineage>
        <taxon>Eukaryota</taxon>
        <taxon>Metazoa</taxon>
        <taxon>Chordata</taxon>
        <taxon>Craniata</taxon>
        <taxon>Vertebrata</taxon>
        <taxon>Euteleostomi</taxon>
        <taxon>Mammalia</taxon>
        <taxon>Eutheria</taxon>
        <taxon>Laurasiatheria</taxon>
        <taxon>Artiodactyla</taxon>
        <taxon>Ruminantia</taxon>
        <taxon>Pecora</taxon>
        <taxon>Cervidae</taxon>
        <taxon>Odocoileinae</taxon>
        <taxon>Odocoileus</taxon>
    </lineage>
</organism>
<dbReference type="GeneID" id="110151266"/>
<reference evidence="2" key="2">
    <citation type="submission" date="2025-08" db="UniProtKB">
        <authorList>
            <consortium name="RefSeq"/>
        </authorList>
    </citation>
    <scope>IDENTIFICATION</scope>
    <source>
        <tissue evidence="2">Tongue muscle</tissue>
    </source>
</reference>
<evidence type="ECO:0000313" key="2">
    <source>
        <dbReference type="RefSeq" id="XP_070306199.1"/>
    </source>
</evidence>
<reference evidence="1" key="1">
    <citation type="journal article" date="2022" name="J. Hered.">
        <title>A De Novo Chromosome-Level Genome Assembly of the White-Tailed Deer, Odocoileus Virginianus.</title>
        <authorList>
            <person name="London E.W."/>
            <person name="Roca A.L."/>
            <person name="Novakofski J.E."/>
            <person name="Mateus-Pinilla N.E."/>
        </authorList>
    </citation>
    <scope>NUCLEOTIDE SEQUENCE [LARGE SCALE GENOMIC DNA]</scope>
</reference>
<accession>A0ABM4GS99</accession>
<sequence>MTSVHAPIAACFPGRSLAQGVRPEGAAGGELDAGNRRQLLGAVAWARVAVFASWVDQLMSKMIWRQRFTVAEERLELWSSVLFPVLWESTQCLPTVVSRNRAMAYGRGSDQQRLQFIRHKKGLGPAILEVESLAHFPPFLLPNQGINEPLVPWSCRRRHNRVTETSKFKFSYIYPATDSISQLLLETGLDTWLHSGSWNVKVGYACNPTSNHNSRKKLLTIHFFFLLLAQIET</sequence>
<evidence type="ECO:0000313" key="1">
    <source>
        <dbReference type="Proteomes" id="UP001652640"/>
    </source>
</evidence>
<protein>
    <submittedName>
        <fullName evidence="2">Uncharacterized protein isoform X1</fullName>
    </submittedName>
</protein>
<gene>
    <name evidence="2" type="primary">LOC110151266</name>
</gene>